<feature type="signal peptide" evidence="1">
    <location>
        <begin position="1"/>
        <end position="20"/>
    </location>
</feature>
<evidence type="ECO:0000313" key="3">
    <source>
        <dbReference type="Proteomes" id="UP000636891"/>
    </source>
</evidence>
<organism evidence="2 3">
    <name type="scientific">Alistipes hominis</name>
    <dbReference type="NCBI Taxonomy" id="2763015"/>
    <lineage>
        <taxon>Bacteria</taxon>
        <taxon>Pseudomonadati</taxon>
        <taxon>Bacteroidota</taxon>
        <taxon>Bacteroidia</taxon>
        <taxon>Bacteroidales</taxon>
        <taxon>Rikenellaceae</taxon>
        <taxon>Alistipes</taxon>
    </lineage>
</organism>
<accession>A0ABR7CK82</accession>
<keyword evidence="3" id="KW-1185">Reference proteome</keyword>
<proteinExistence type="predicted"/>
<dbReference type="SUPFAM" id="SSF50969">
    <property type="entry name" value="YVTN repeat-like/Quinoprotein amine dehydrogenase"/>
    <property type="match status" value="1"/>
</dbReference>
<feature type="chain" id="PRO_5047170863" description="Lipoprotein" evidence="1">
    <location>
        <begin position="21"/>
        <end position="325"/>
    </location>
</feature>
<keyword evidence="1" id="KW-0732">Signal</keyword>
<dbReference type="PROSITE" id="PS51257">
    <property type="entry name" value="PROKAR_LIPOPROTEIN"/>
    <property type="match status" value="1"/>
</dbReference>
<evidence type="ECO:0000313" key="2">
    <source>
        <dbReference type="EMBL" id="MBC5616061.1"/>
    </source>
</evidence>
<sequence length="325" mass="37533">MRKLLWVLSLAVLLFSCGNRDTVVTAKRAFPQEKKIRAVRIPAGETMNPGHMLQKGDYLIIESILSPKMLFVYSAPDLRFVCATGNKGNGPDEFPSIPFLIDSQTDSIYVFGYGLRYLKSMAVDSAAGVRLTERYALLFHEAFNSMHLLKDSVLVYQTVMPPQYSIKKYNLRQNEMIGELKMERESPQEELAWDLSRGKMAANDSVIVYVYLYKNQIDLYDLETLELKKRIVGEYKPQQPTFKDEELYYVSAFAGKKYFYALFKGERNAEGKNPSNTIEVYDYDGNPVVRYRFDIPPLYFYPDEKNNCIYATHPSCMDTLLRYDL</sequence>
<evidence type="ECO:0000256" key="1">
    <source>
        <dbReference type="SAM" id="SignalP"/>
    </source>
</evidence>
<reference evidence="2 3" key="1">
    <citation type="submission" date="2020-08" db="EMBL/GenBank/DDBJ databases">
        <title>Genome public.</title>
        <authorList>
            <person name="Liu C."/>
            <person name="Sun Q."/>
        </authorList>
    </citation>
    <scope>NUCLEOTIDE SEQUENCE [LARGE SCALE GENOMIC DNA]</scope>
    <source>
        <strain evidence="2 3">New-7</strain>
    </source>
</reference>
<protein>
    <recommendedName>
        <fullName evidence="4">Lipoprotein</fullName>
    </recommendedName>
</protein>
<name>A0ABR7CK82_9BACT</name>
<evidence type="ECO:0008006" key="4">
    <source>
        <dbReference type="Google" id="ProtNLM"/>
    </source>
</evidence>
<dbReference type="RefSeq" id="WP_182424264.1">
    <property type="nucleotide sequence ID" value="NZ_JACOOK010000001.1"/>
</dbReference>
<dbReference type="InterPro" id="IPR011044">
    <property type="entry name" value="Quino_amine_DH_bsu"/>
</dbReference>
<gene>
    <name evidence="2" type="ORF">H8S08_03380</name>
</gene>
<comment type="caution">
    <text evidence="2">The sequence shown here is derived from an EMBL/GenBank/DDBJ whole genome shotgun (WGS) entry which is preliminary data.</text>
</comment>
<dbReference type="Proteomes" id="UP000636891">
    <property type="component" value="Unassembled WGS sequence"/>
</dbReference>
<dbReference type="EMBL" id="JACOOK010000001">
    <property type="protein sequence ID" value="MBC5616061.1"/>
    <property type="molecule type" value="Genomic_DNA"/>
</dbReference>
<dbReference type="Pfam" id="PF15869">
    <property type="entry name" value="TolB_like"/>
    <property type="match status" value="1"/>
</dbReference>